<dbReference type="EMBL" id="CP001966">
    <property type="protein sequence ID" value="ADG79780.1"/>
    <property type="molecule type" value="Genomic_DNA"/>
</dbReference>
<evidence type="ECO:0000313" key="2">
    <source>
        <dbReference type="EMBL" id="ADG79780.1"/>
    </source>
</evidence>
<accession>D5UVJ8</accession>
<dbReference type="STRING" id="521096.Tpau_3193"/>
<proteinExistence type="predicted"/>
<reference evidence="3" key="1">
    <citation type="submission" date="2010-03" db="EMBL/GenBank/DDBJ databases">
        <title>The complete chromosome of Tsukamurella paurometabola DSM 20162.</title>
        <authorList>
            <consortium name="US DOE Joint Genome Institute (JGI-PGF)"/>
            <person name="Lucas S."/>
            <person name="Copeland A."/>
            <person name="Lapidus A."/>
            <person name="Glavina del Rio T."/>
            <person name="Dalin E."/>
            <person name="Tice H."/>
            <person name="Bruce D."/>
            <person name="Goodwin L."/>
            <person name="Pitluck S."/>
            <person name="Kyrpides N."/>
            <person name="Mavromatis K."/>
            <person name="Ivanova N."/>
            <person name="Mikhailova N."/>
            <person name="Munk A.C."/>
            <person name="Brettin T."/>
            <person name="Detter J.C."/>
            <person name="Tapia R."/>
            <person name="Han C."/>
            <person name="Larimer F."/>
            <person name="Land M."/>
            <person name="Hauser L."/>
            <person name="Markowitz V."/>
            <person name="Cheng J.-F."/>
            <person name="Hugenholtz P."/>
            <person name="Woyke T."/>
            <person name="Wu D."/>
            <person name="Jando M."/>
            <person name="Brambilla E."/>
            <person name="Klenk H.-P."/>
            <person name="Eisen J.A."/>
        </authorList>
    </citation>
    <scope>NUCLEOTIDE SEQUENCE [LARGE SCALE GENOMIC DNA]</scope>
    <source>
        <strain evidence="3">ATCC 8368 / DSM 20162 / CCUG 35730 / CIP 100753 / JCM 10117 / KCTC 9821 / NBRC 16120 / NCIMB 702349 / NCTC 13040</strain>
    </source>
</reference>
<evidence type="ECO:0000256" key="1">
    <source>
        <dbReference type="SAM" id="MobiDB-lite"/>
    </source>
</evidence>
<dbReference type="AlphaFoldDB" id="D5UVJ8"/>
<evidence type="ECO:0000313" key="3">
    <source>
        <dbReference type="Proteomes" id="UP000001213"/>
    </source>
</evidence>
<gene>
    <name evidence="2" type="ordered locus">Tpau_3193</name>
</gene>
<keyword evidence="3" id="KW-1185">Reference proteome</keyword>
<dbReference type="HOGENOM" id="CLU_2248900_0_0_11"/>
<dbReference type="RefSeq" id="WP_013127787.1">
    <property type="nucleotide sequence ID" value="NC_014158.1"/>
</dbReference>
<feature type="region of interest" description="Disordered" evidence="1">
    <location>
        <begin position="1"/>
        <end position="23"/>
    </location>
</feature>
<sequence>MSEPALSDQDQSSGEESRRNRNDLRNLLNQLGHNAANSGDPEGHYRRALGSLLYDLAADLHIHADKLGMAPGELQAVITDANAELVAAGNAAGTARSLEFRLAH</sequence>
<protein>
    <submittedName>
        <fullName evidence="2">Uncharacterized protein</fullName>
    </submittedName>
</protein>
<organism evidence="2 3">
    <name type="scientific">Tsukamurella paurometabola (strain ATCC 8368 / DSM 20162 / CCUG 35730 / CIP 100753 / JCM 10117 / KCTC 9821 / NBRC 16120 / NCIMB 702349 / NCTC 13040)</name>
    <name type="common">Corynebacterium paurometabolum</name>
    <dbReference type="NCBI Taxonomy" id="521096"/>
    <lineage>
        <taxon>Bacteria</taxon>
        <taxon>Bacillati</taxon>
        <taxon>Actinomycetota</taxon>
        <taxon>Actinomycetes</taxon>
        <taxon>Mycobacteriales</taxon>
        <taxon>Tsukamurellaceae</taxon>
        <taxon>Tsukamurella</taxon>
    </lineage>
</organism>
<name>D5UVJ8_TSUPD</name>
<reference evidence="2 3" key="2">
    <citation type="journal article" date="2011" name="Stand. Genomic Sci.">
        <title>Complete genome sequence of Tsukamurella paurometabola type strain (no. 33).</title>
        <authorList>
            <person name="Munk A.C."/>
            <person name="Lapidus A."/>
            <person name="Lucas S."/>
            <person name="Nolan M."/>
            <person name="Tice H."/>
            <person name="Cheng J.F."/>
            <person name="Del Rio T.G."/>
            <person name="Goodwin L."/>
            <person name="Pitluck S."/>
            <person name="Liolios K."/>
            <person name="Huntemann M."/>
            <person name="Ivanova N."/>
            <person name="Mavromatis K."/>
            <person name="Mikhailova N."/>
            <person name="Pati A."/>
            <person name="Chen A."/>
            <person name="Palaniappan K."/>
            <person name="Tapia R."/>
            <person name="Han C."/>
            <person name="Land M."/>
            <person name="Hauser L."/>
            <person name="Chang Y.J."/>
            <person name="Jeffries C.D."/>
            <person name="Brettin T."/>
            <person name="Yasawong M."/>
            <person name="Brambilla E.M."/>
            <person name="Rohde M."/>
            <person name="Sikorski J."/>
            <person name="Goker M."/>
            <person name="Detter J.C."/>
            <person name="Woyke T."/>
            <person name="Bristow J."/>
            <person name="Eisen J.A."/>
            <person name="Markowitz V."/>
            <person name="Hugenholtz P."/>
            <person name="Kyrpides N.C."/>
            <person name="Klenk H.P."/>
        </authorList>
    </citation>
    <scope>NUCLEOTIDE SEQUENCE [LARGE SCALE GENOMIC DNA]</scope>
    <source>
        <strain evidence="3">ATCC 8368 / DSM 20162 / CCUG 35730 / CIP 100753 / JCM 10117 / KCTC 9821 / NBRC 16120 / NCIMB 702349 / NCTC 13040</strain>
    </source>
</reference>
<dbReference type="KEGG" id="tpr:Tpau_3193"/>
<dbReference type="Proteomes" id="UP000001213">
    <property type="component" value="Chromosome"/>
</dbReference>